<organism evidence="2 3">
    <name type="scientific">Panicum virgatum</name>
    <name type="common">Blackwell switchgrass</name>
    <dbReference type="NCBI Taxonomy" id="38727"/>
    <lineage>
        <taxon>Eukaryota</taxon>
        <taxon>Viridiplantae</taxon>
        <taxon>Streptophyta</taxon>
        <taxon>Embryophyta</taxon>
        <taxon>Tracheophyta</taxon>
        <taxon>Spermatophyta</taxon>
        <taxon>Magnoliopsida</taxon>
        <taxon>Liliopsida</taxon>
        <taxon>Poales</taxon>
        <taxon>Poaceae</taxon>
        <taxon>PACMAD clade</taxon>
        <taxon>Panicoideae</taxon>
        <taxon>Panicodae</taxon>
        <taxon>Paniceae</taxon>
        <taxon>Panicinae</taxon>
        <taxon>Panicum</taxon>
        <taxon>Panicum sect. Hiantes</taxon>
    </lineage>
</organism>
<dbReference type="SUPFAM" id="SSF81383">
    <property type="entry name" value="F-box domain"/>
    <property type="match status" value="1"/>
</dbReference>
<protein>
    <recommendedName>
        <fullName evidence="1">F-box domain-containing protein</fullName>
    </recommendedName>
</protein>
<evidence type="ECO:0000313" key="3">
    <source>
        <dbReference type="Proteomes" id="UP000823388"/>
    </source>
</evidence>
<accession>A0A8T0SLX3</accession>
<feature type="domain" description="F-box" evidence="1">
    <location>
        <begin position="15"/>
        <end position="56"/>
    </location>
</feature>
<name>A0A8T0SLX3_PANVG</name>
<dbReference type="OrthoDB" id="622016at2759"/>
<reference evidence="2 3" key="1">
    <citation type="submission" date="2020-05" db="EMBL/GenBank/DDBJ databases">
        <title>WGS assembly of Panicum virgatum.</title>
        <authorList>
            <person name="Lovell J.T."/>
            <person name="Jenkins J."/>
            <person name="Shu S."/>
            <person name="Juenger T.E."/>
            <person name="Schmutz J."/>
        </authorList>
    </citation>
    <scope>NUCLEOTIDE SEQUENCE</scope>
    <source>
        <strain evidence="2">AP13</strain>
        <strain evidence="3">cv. AP13</strain>
    </source>
</reference>
<dbReference type="EMBL" id="CM029045">
    <property type="protein sequence ID" value="KAG2598115.1"/>
    <property type="molecule type" value="Genomic_DNA"/>
</dbReference>
<sequence length="384" mass="42717">MQNTSKISSTTITSLSDDVLTEILFRLPSLASLARAALTCPRWRRLATSCDFLAGFGARHASLPLLGCFFYADDGYFEVPVFQRARNLPDMDLAAVVRGGDFLLSSFFEDDLWTFKDICQGLLLFASDDELAVFNPVSRRRTCVPLPNGEHDRETSVDCLLPAADAAFRVVSLERDEQERVRVHEYNSRMGEWRPQPWTPHGIINWSPDDSLRAMHAAGRIYWKHSNKLLCLETAPSGSVQVSHVALPPVPGLAEAAASYVVGDMEDGTCCLACVAMSRRLRSRTLQVWLRREDGGGSWEFGWETKFLSGYSLCAVNAGVVLFEDYRAYRLNELDELRFGGYPQTEASFFASRGSEAYPYVACSTVLLGRLIQDDGDEARAPPG</sequence>
<evidence type="ECO:0000313" key="2">
    <source>
        <dbReference type="EMBL" id="KAG2598115.1"/>
    </source>
</evidence>
<dbReference type="SMART" id="SM00256">
    <property type="entry name" value="FBOX"/>
    <property type="match status" value="1"/>
</dbReference>
<dbReference type="AlphaFoldDB" id="A0A8T0SLX3"/>
<dbReference type="EMBL" id="CM029045">
    <property type="protein sequence ID" value="KAG2598114.1"/>
    <property type="molecule type" value="Genomic_DNA"/>
</dbReference>
<dbReference type="PANTHER" id="PTHR33207">
    <property type="entry name" value="F-BOX DOMAIN CONTAINING PROTEIN-RELATED"/>
    <property type="match status" value="1"/>
</dbReference>
<gene>
    <name evidence="2" type="ORF">PVAP13_5KG299800</name>
</gene>
<dbReference type="Proteomes" id="UP000823388">
    <property type="component" value="Chromosome 5K"/>
</dbReference>
<evidence type="ECO:0000259" key="1">
    <source>
        <dbReference type="SMART" id="SM00256"/>
    </source>
</evidence>
<dbReference type="InterPro" id="IPR036047">
    <property type="entry name" value="F-box-like_dom_sf"/>
</dbReference>
<dbReference type="Gene3D" id="1.20.1280.50">
    <property type="match status" value="1"/>
</dbReference>
<dbReference type="InterPro" id="IPR001810">
    <property type="entry name" value="F-box_dom"/>
</dbReference>
<dbReference type="Pfam" id="PF00646">
    <property type="entry name" value="F-box"/>
    <property type="match status" value="1"/>
</dbReference>
<comment type="caution">
    <text evidence="2">The sequence shown here is derived from an EMBL/GenBank/DDBJ whole genome shotgun (WGS) entry which is preliminary data.</text>
</comment>
<proteinExistence type="predicted"/>
<keyword evidence="3" id="KW-1185">Reference proteome</keyword>